<comment type="caution">
    <text evidence="1">The sequence shown here is derived from an EMBL/GenBank/DDBJ whole genome shotgun (WGS) entry which is preliminary data.</text>
</comment>
<proteinExistence type="predicted"/>
<dbReference type="InterPro" id="IPR008978">
    <property type="entry name" value="HSP20-like_chaperone"/>
</dbReference>
<gene>
    <name evidence="1" type="ORF">EZS28_005276</name>
</gene>
<dbReference type="AlphaFoldDB" id="A0A5J4WW09"/>
<evidence type="ECO:0000313" key="1">
    <source>
        <dbReference type="EMBL" id="KAA6399194.1"/>
    </source>
</evidence>
<dbReference type="Proteomes" id="UP000324800">
    <property type="component" value="Unassembled WGS sequence"/>
</dbReference>
<evidence type="ECO:0000313" key="2">
    <source>
        <dbReference type="Proteomes" id="UP000324800"/>
    </source>
</evidence>
<dbReference type="EMBL" id="SNRW01000803">
    <property type="protein sequence ID" value="KAA6399194.1"/>
    <property type="molecule type" value="Genomic_DNA"/>
</dbReference>
<dbReference type="Gene3D" id="2.60.40.790">
    <property type="match status" value="1"/>
</dbReference>
<protein>
    <submittedName>
        <fullName evidence="1">Uncharacterized protein</fullName>
    </submittedName>
</protein>
<name>A0A5J4WW09_9EUKA</name>
<sequence length="95" mass="11498">MQRREGKQIERLEQQLFRPQCEAGEYKNEFIVCAELLRIQKDKVIVDSDSVRYVLNHENTNEVEREESNEGTEFISHFSENKYRSQRREFQLSKE</sequence>
<reference evidence="1 2" key="1">
    <citation type="submission" date="2019-03" db="EMBL/GenBank/DDBJ databases">
        <title>Single cell metagenomics reveals metabolic interactions within the superorganism composed of flagellate Streblomastix strix and complex community of Bacteroidetes bacteria on its surface.</title>
        <authorList>
            <person name="Treitli S.C."/>
            <person name="Kolisko M."/>
            <person name="Husnik F."/>
            <person name="Keeling P."/>
            <person name="Hampl V."/>
        </authorList>
    </citation>
    <scope>NUCLEOTIDE SEQUENCE [LARGE SCALE GENOMIC DNA]</scope>
    <source>
        <strain evidence="1">ST1C</strain>
    </source>
</reference>
<accession>A0A5J4WW09</accession>
<organism evidence="1 2">
    <name type="scientific">Streblomastix strix</name>
    <dbReference type="NCBI Taxonomy" id="222440"/>
    <lineage>
        <taxon>Eukaryota</taxon>
        <taxon>Metamonada</taxon>
        <taxon>Preaxostyla</taxon>
        <taxon>Oxymonadida</taxon>
        <taxon>Streblomastigidae</taxon>
        <taxon>Streblomastix</taxon>
    </lineage>
</organism>